<evidence type="ECO:0000256" key="6">
    <source>
        <dbReference type="SAM" id="MobiDB-lite"/>
    </source>
</evidence>
<evidence type="ECO:0000259" key="8">
    <source>
        <dbReference type="PROSITE" id="PS50208"/>
    </source>
</evidence>
<dbReference type="InterPro" id="IPR002138">
    <property type="entry name" value="Pept_C14_p10"/>
</dbReference>
<keyword evidence="2" id="KW-0645">Protease</keyword>
<dbReference type="AlphaFoldDB" id="A0A2G5UDZ9"/>
<dbReference type="SMART" id="SM00115">
    <property type="entry name" value="CASc"/>
    <property type="match status" value="1"/>
</dbReference>
<dbReference type="OrthoDB" id="6116485at2759"/>
<evidence type="ECO:0000256" key="4">
    <source>
        <dbReference type="ARBA" id="ARBA00022801"/>
    </source>
</evidence>
<feature type="compositionally biased region" description="Acidic residues" evidence="6">
    <location>
        <begin position="299"/>
        <end position="318"/>
    </location>
</feature>
<keyword evidence="4" id="KW-0378">Hydrolase</keyword>
<evidence type="ECO:0000313" key="9">
    <source>
        <dbReference type="EMBL" id="PIC37476.1"/>
    </source>
</evidence>
<feature type="region of interest" description="Disordered" evidence="6">
    <location>
        <begin position="1"/>
        <end position="51"/>
    </location>
</feature>
<protein>
    <recommendedName>
        <fullName evidence="11">Caspase family p20 domain-containing protein</fullName>
    </recommendedName>
</protein>
<dbReference type="SUPFAM" id="SSF52129">
    <property type="entry name" value="Caspase-like"/>
    <property type="match status" value="1"/>
</dbReference>
<feature type="region of interest" description="Disordered" evidence="6">
    <location>
        <begin position="186"/>
        <end position="247"/>
    </location>
</feature>
<dbReference type="PROSITE" id="PS50208">
    <property type="entry name" value="CASPASE_P20"/>
    <property type="match status" value="1"/>
</dbReference>
<evidence type="ECO:0008006" key="11">
    <source>
        <dbReference type="Google" id="ProtNLM"/>
    </source>
</evidence>
<dbReference type="Gene3D" id="3.40.50.1460">
    <property type="match status" value="1"/>
</dbReference>
<dbReference type="InterPro" id="IPR011600">
    <property type="entry name" value="Pept_C14_caspase"/>
</dbReference>
<dbReference type="PRINTS" id="PR00376">
    <property type="entry name" value="IL1BCENZYME"/>
</dbReference>
<feature type="domain" description="Caspase family p10" evidence="7">
    <location>
        <begin position="600"/>
        <end position="665"/>
    </location>
</feature>
<dbReference type="PROSITE" id="PS50207">
    <property type="entry name" value="CASPASE_P10"/>
    <property type="match status" value="1"/>
</dbReference>
<evidence type="ECO:0000256" key="5">
    <source>
        <dbReference type="RuleBase" id="RU003971"/>
    </source>
</evidence>
<dbReference type="PANTHER" id="PTHR47901">
    <property type="entry name" value="CASPASE RECRUITMENT DOMAIN-CONTAINING PROTEIN 18"/>
    <property type="match status" value="1"/>
</dbReference>
<keyword evidence="10" id="KW-1185">Reference proteome</keyword>
<evidence type="ECO:0000259" key="7">
    <source>
        <dbReference type="PROSITE" id="PS50207"/>
    </source>
</evidence>
<accession>A0A2G5UDZ9</accession>
<gene>
    <name evidence="9" type="primary">Cnig_chr_IV.g16094</name>
    <name evidence="9" type="ORF">B9Z55_016094</name>
</gene>
<keyword evidence="3" id="KW-0053">Apoptosis</keyword>
<feature type="domain" description="Caspase family p20" evidence="8">
    <location>
        <begin position="446"/>
        <end position="557"/>
    </location>
</feature>
<evidence type="ECO:0000256" key="2">
    <source>
        <dbReference type="ARBA" id="ARBA00022670"/>
    </source>
</evidence>
<dbReference type="Proteomes" id="UP000230233">
    <property type="component" value="Chromosome IV"/>
</dbReference>
<organism evidence="9 10">
    <name type="scientific">Caenorhabditis nigoni</name>
    <dbReference type="NCBI Taxonomy" id="1611254"/>
    <lineage>
        <taxon>Eukaryota</taxon>
        <taxon>Metazoa</taxon>
        <taxon>Ecdysozoa</taxon>
        <taxon>Nematoda</taxon>
        <taxon>Chromadorea</taxon>
        <taxon>Rhabditida</taxon>
        <taxon>Rhabditina</taxon>
        <taxon>Rhabditomorpha</taxon>
        <taxon>Rhabditoidea</taxon>
        <taxon>Rhabditidae</taxon>
        <taxon>Peloderinae</taxon>
        <taxon>Caenorhabditis</taxon>
    </lineage>
</organism>
<comment type="caution">
    <text evidence="9">The sequence shown here is derived from an EMBL/GenBank/DDBJ whole genome shotgun (WGS) entry which is preliminary data.</text>
</comment>
<reference evidence="10" key="1">
    <citation type="submission" date="2017-10" db="EMBL/GenBank/DDBJ databases">
        <title>Rapid genome shrinkage in a self-fertile nematode reveals novel sperm competition proteins.</title>
        <authorList>
            <person name="Yin D."/>
            <person name="Schwarz E.M."/>
            <person name="Thomas C.G."/>
            <person name="Felde R.L."/>
            <person name="Korf I.F."/>
            <person name="Cutter A.D."/>
            <person name="Schartner C.M."/>
            <person name="Ralston E.J."/>
            <person name="Meyer B.J."/>
            <person name="Haag E.S."/>
        </authorList>
    </citation>
    <scope>NUCLEOTIDE SEQUENCE [LARGE SCALE GENOMIC DNA]</scope>
    <source>
        <strain evidence="10">JU1422</strain>
    </source>
</reference>
<dbReference type="EMBL" id="PDUG01000004">
    <property type="protein sequence ID" value="PIC37476.1"/>
    <property type="molecule type" value="Genomic_DNA"/>
</dbReference>
<feature type="compositionally biased region" description="Polar residues" evidence="6">
    <location>
        <begin position="235"/>
        <end position="247"/>
    </location>
</feature>
<evidence type="ECO:0000313" key="10">
    <source>
        <dbReference type="Proteomes" id="UP000230233"/>
    </source>
</evidence>
<dbReference type="PANTHER" id="PTHR47901:SF8">
    <property type="entry name" value="CASPASE-3"/>
    <property type="match status" value="1"/>
</dbReference>
<proteinExistence type="inferred from homology"/>
<dbReference type="Pfam" id="PF00656">
    <property type="entry name" value="Peptidase_C14"/>
    <property type="match status" value="1"/>
</dbReference>
<dbReference type="GO" id="GO:0004197">
    <property type="term" value="F:cysteine-type endopeptidase activity"/>
    <property type="evidence" value="ECO:0007669"/>
    <property type="project" value="InterPro"/>
</dbReference>
<feature type="compositionally biased region" description="Basic residues" evidence="6">
    <location>
        <begin position="10"/>
        <end position="19"/>
    </location>
</feature>
<evidence type="ECO:0000256" key="1">
    <source>
        <dbReference type="ARBA" id="ARBA00010134"/>
    </source>
</evidence>
<dbReference type="InterPro" id="IPR001309">
    <property type="entry name" value="Pept_C14_p20"/>
</dbReference>
<dbReference type="InterPro" id="IPR029030">
    <property type="entry name" value="Caspase-like_dom_sf"/>
</dbReference>
<name>A0A2G5UDZ9_9PELO</name>
<evidence type="ECO:0000256" key="3">
    <source>
        <dbReference type="ARBA" id="ARBA00022703"/>
    </source>
</evidence>
<feature type="compositionally biased region" description="Basic and acidic residues" evidence="6">
    <location>
        <begin position="20"/>
        <end position="51"/>
    </location>
</feature>
<dbReference type="GO" id="GO:0006508">
    <property type="term" value="P:proteolysis"/>
    <property type="evidence" value="ECO:0007669"/>
    <property type="project" value="UniProtKB-KW"/>
</dbReference>
<dbReference type="InterPro" id="IPR002398">
    <property type="entry name" value="Pept_C14"/>
</dbReference>
<feature type="region of interest" description="Disordered" evidence="6">
    <location>
        <begin position="297"/>
        <end position="352"/>
    </location>
</feature>
<comment type="similarity">
    <text evidence="1 5">Belongs to the peptidase C14A family.</text>
</comment>
<feature type="region of interest" description="Disordered" evidence="6">
    <location>
        <begin position="125"/>
        <end position="159"/>
    </location>
</feature>
<dbReference type="InterPro" id="IPR015917">
    <property type="entry name" value="Pept_C14A"/>
</dbReference>
<feature type="region of interest" description="Disordered" evidence="6">
    <location>
        <begin position="374"/>
        <end position="406"/>
    </location>
</feature>
<dbReference type="GO" id="GO:0006915">
    <property type="term" value="P:apoptotic process"/>
    <property type="evidence" value="ECO:0007669"/>
    <property type="project" value="UniProtKB-KW"/>
</dbReference>
<sequence length="688" mass="76256">MSKVSPAKPKVAKKRRLRKREREGRRRRLGLDGEGSRRSEEYQQKMKDRTQNVEEFLKATNSKPGKYLKKYLDIGNSGEKVESPKETLITEIAVHEKPLEGSDSDDQQEAVDDFWKTFGEDVEYSETGEFETPKYSETAEIFSNPKMPIESPEKSQVDDVPEKLIGKPEDMETSPEVQIPIGVQSDFDAPEMNGSQENSEILDDNVTESNAEAEGKGETGGGGSEEIVEHKNPSKDVNSVDASNDSWMELKTTGNEQFDGGFETPIFEDSSSMFLNQPILVDDVEKNGVDVPEIIIGISEDDEGSQEVQNPDDIDGEPPMEQPVHVDSLNNGNAALTPEDPTAPESKSEEVQKQIELKTGGGIDEYVKYMQELKKNPPPPKIAKVQKPQKTTSKSASEKPKNDETGGAVIRYKFDEADLVRKPMNLKGRKADSAYKNVKKSKCLIFKIGNPDDETSMTADVRNLGRLFGNLNYYVEISKNLTAQGIEEKLKEFGASAHHGDSAVVAFIAHGRLHGIDESDGKVFDHQKIYSLLGPQNAPRLAGKPKIVLMEQCRGSGRDSGYAVVERGFLERSGRAMMSGDGVEKAGDGSGRNMEKCDEMSQTIPMTSDFLLCFSTSSGHVAIAEEKFGSYHVQALCKTIAERAHRDDLDTMLLEVRCKMARMEFKGNGVLKKQMPEVRKFSGNFLKI</sequence>